<dbReference type="Pfam" id="PF04967">
    <property type="entry name" value="HTH_10"/>
    <property type="match status" value="1"/>
</dbReference>
<comment type="caution">
    <text evidence="4">The sequence shown here is derived from an EMBL/GenBank/DDBJ whole genome shotgun (WGS) entry which is preliminary data.</text>
</comment>
<feature type="domain" description="HTH bat-type" evidence="3">
    <location>
        <begin position="150"/>
        <end position="201"/>
    </location>
</feature>
<evidence type="ECO:0000259" key="3">
    <source>
        <dbReference type="Pfam" id="PF04967"/>
    </source>
</evidence>
<dbReference type="InterPro" id="IPR007050">
    <property type="entry name" value="HTH_bacterioopsin"/>
</dbReference>
<dbReference type="PANTHER" id="PTHR34236">
    <property type="entry name" value="DIMETHYL SULFOXIDE REDUCTASE TRANSCRIPTIONAL ACTIVATOR"/>
    <property type="match status" value="1"/>
</dbReference>
<dbReference type="RefSeq" id="WP_007273921.1">
    <property type="nucleotide sequence ID" value="NZ_AOLM01000006.1"/>
</dbReference>
<name>M0ILG7_9EURY</name>
<reference evidence="4 5" key="1">
    <citation type="journal article" date="2014" name="PLoS Genet.">
        <title>Phylogenetically driven sequencing of extremely halophilic archaea reveals strategies for static and dynamic osmo-response.</title>
        <authorList>
            <person name="Becker E.A."/>
            <person name="Seitzer P.M."/>
            <person name="Tritt A."/>
            <person name="Larsen D."/>
            <person name="Krusor M."/>
            <person name="Yao A.I."/>
            <person name="Wu D."/>
            <person name="Madern D."/>
            <person name="Eisen J.A."/>
            <person name="Darling A.E."/>
            <person name="Facciotti M.T."/>
        </authorList>
    </citation>
    <scope>NUCLEOTIDE SEQUENCE [LARGE SCALE GENOMIC DNA]</scope>
    <source>
        <strain evidence="4 5">ATCC BAA-897</strain>
    </source>
</reference>
<protein>
    <submittedName>
        <fullName evidence="4">Bacterio-opsin activator HTH domain-containing protein</fullName>
    </submittedName>
</protein>
<accession>M0ILG7</accession>
<gene>
    <name evidence="4" type="ORF">C441_04154</name>
</gene>
<dbReference type="AlphaFoldDB" id="M0ILG7"/>
<sequence length="214" mass="24111">MIQARFRLWLREELWITEVSRAFPDATLRLLTGVPLDDRTLELGETQAEDPMAVTEAICDHPDILEHERLHCDAERALSKYVTRDQALFEFLGASSLLPEFPLVVEDGVMTFGVTATREEFDAFGDRLDVSGFCYELLSVTHREEGGGPLTGRQLECLTVAERMGYFEVPRECTLAEVADTLGVDPSTVSETIRRGAARVLEQFFMEQHHSGCR</sequence>
<dbReference type="Proteomes" id="UP000011508">
    <property type="component" value="Unassembled WGS sequence"/>
</dbReference>
<dbReference type="EMBL" id="AOLM01000006">
    <property type="protein sequence ID" value="ELZ96703.1"/>
    <property type="molecule type" value="Genomic_DNA"/>
</dbReference>
<organism evidence="4 5">
    <name type="scientific">Haloferax sulfurifontis ATCC BAA-897</name>
    <dbReference type="NCBI Taxonomy" id="662480"/>
    <lineage>
        <taxon>Archaea</taxon>
        <taxon>Methanobacteriati</taxon>
        <taxon>Methanobacteriota</taxon>
        <taxon>Stenosarchaea group</taxon>
        <taxon>Halobacteria</taxon>
        <taxon>Halobacteriales</taxon>
        <taxon>Haloferacaceae</taxon>
        <taxon>Haloferax</taxon>
    </lineage>
</organism>
<dbReference type="OrthoDB" id="51502at2157"/>
<evidence type="ECO:0000256" key="2">
    <source>
        <dbReference type="ARBA" id="ARBA00023163"/>
    </source>
</evidence>
<dbReference type="PANTHER" id="PTHR34236:SF1">
    <property type="entry name" value="DIMETHYL SULFOXIDE REDUCTASE TRANSCRIPTIONAL ACTIVATOR"/>
    <property type="match status" value="1"/>
</dbReference>
<evidence type="ECO:0000313" key="4">
    <source>
        <dbReference type="EMBL" id="ELZ96703.1"/>
    </source>
</evidence>
<keyword evidence="5" id="KW-1185">Reference proteome</keyword>
<evidence type="ECO:0000313" key="5">
    <source>
        <dbReference type="Proteomes" id="UP000011508"/>
    </source>
</evidence>
<keyword evidence="2" id="KW-0804">Transcription</keyword>
<evidence type="ECO:0000256" key="1">
    <source>
        <dbReference type="ARBA" id="ARBA00023015"/>
    </source>
</evidence>
<dbReference type="PATRIC" id="fig|662480.6.peg.807"/>
<keyword evidence="1" id="KW-0805">Transcription regulation</keyword>
<proteinExistence type="predicted"/>